<dbReference type="EMBL" id="GL945440">
    <property type="protein sequence ID" value="EGO20857.1"/>
    <property type="molecule type" value="Genomic_DNA"/>
</dbReference>
<protein>
    <submittedName>
        <fullName evidence="2">Uncharacterized protein</fullName>
    </submittedName>
</protein>
<feature type="region of interest" description="Disordered" evidence="1">
    <location>
        <begin position="189"/>
        <end position="212"/>
    </location>
</feature>
<proteinExistence type="predicted"/>
<name>F8P8V1_SERL9</name>
<feature type="compositionally biased region" description="Low complexity" evidence="1">
    <location>
        <begin position="227"/>
        <end position="238"/>
    </location>
</feature>
<accession>F8P8V1</accession>
<sequence>MSTSNSTGFPITTYSIPSDADLLANERVSFAHGQRHNQANVTDTIELMSAKVIYTYLFYETEKRCPHAYYALSSMHTFLAIDLVADELLKAIDSIHSLERLEYLSGTLDEKVSFGVFGTTLEDELLEWADGLGKGIFGIRREDIAKQSSHADRVRWLYEYSSARFVPPVPVAPRPDQCYPGAHLPHCHPSTSTHPVGGKIYSHRPNQPDLTRVEPLQSPFHWVEPKTTISPIISTSTSAKRPNPEPDKPTRSLTRPARGDTPDPHHQNSIEAAVLPETGSPSNPINVDNDTAMIDQLYAGTYDLGDDDPTTPQSDTSSNTQQRYHKGVRNNAPYCQNCGWSDHCTYYCEAYYCPDCDRRAPGHSFNWCPMRREDEDRILMEGLHGDVSYNDSYNMDGEGTEFW</sequence>
<evidence type="ECO:0000256" key="1">
    <source>
        <dbReference type="SAM" id="MobiDB-lite"/>
    </source>
</evidence>
<evidence type="ECO:0000313" key="2">
    <source>
        <dbReference type="EMBL" id="EGO20857.1"/>
    </source>
</evidence>
<gene>
    <name evidence="2" type="ORF">SERLADRAFT_442237</name>
</gene>
<dbReference type="KEGG" id="sla:SERLADRAFT_442237"/>
<feature type="region of interest" description="Disordered" evidence="1">
    <location>
        <begin position="301"/>
        <end position="324"/>
    </location>
</feature>
<feature type="compositionally biased region" description="Basic and acidic residues" evidence="1">
    <location>
        <begin position="257"/>
        <end position="267"/>
    </location>
</feature>
<dbReference type="RefSeq" id="XP_007322823.1">
    <property type="nucleotide sequence ID" value="XM_007322761.1"/>
</dbReference>
<dbReference type="Proteomes" id="UP000008064">
    <property type="component" value="Unassembled WGS sequence"/>
</dbReference>
<organism>
    <name type="scientific">Serpula lacrymans var. lacrymans (strain S7.9)</name>
    <name type="common">Dry rot fungus</name>
    <dbReference type="NCBI Taxonomy" id="578457"/>
    <lineage>
        <taxon>Eukaryota</taxon>
        <taxon>Fungi</taxon>
        <taxon>Dikarya</taxon>
        <taxon>Basidiomycota</taxon>
        <taxon>Agaricomycotina</taxon>
        <taxon>Agaricomycetes</taxon>
        <taxon>Agaricomycetidae</taxon>
        <taxon>Boletales</taxon>
        <taxon>Coniophorineae</taxon>
        <taxon>Serpulaceae</taxon>
        <taxon>Serpula</taxon>
    </lineage>
</organism>
<dbReference type="AlphaFoldDB" id="F8P8V1"/>
<dbReference type="GeneID" id="18815693"/>
<dbReference type="HOGENOM" id="CLU_060170_0_0_1"/>
<reference evidence="2" key="1">
    <citation type="submission" date="2011-04" db="EMBL/GenBank/DDBJ databases">
        <title>Evolution of plant cell wall degrading machinery underlies the functional diversity of forest fungi.</title>
        <authorList>
            <consortium name="US DOE Joint Genome Institute (JGI-PGF)"/>
            <person name="Eastwood D.C."/>
            <person name="Floudas D."/>
            <person name="Binder M."/>
            <person name="Majcherczyk A."/>
            <person name="Schneider P."/>
            <person name="Aerts A."/>
            <person name="Asiegbu F.O."/>
            <person name="Baker S.E."/>
            <person name="Barry K."/>
            <person name="Bendiksby M."/>
            <person name="Blumentritt M."/>
            <person name="Coutinho P.M."/>
            <person name="Cullen D."/>
            <person name="Cullen D."/>
            <person name="Gathman A."/>
            <person name="Goodell B."/>
            <person name="Henrissat B."/>
            <person name="Ihrmark K."/>
            <person name="Kauserud H."/>
            <person name="Kohler A."/>
            <person name="LaButti K."/>
            <person name="Lapidus A."/>
            <person name="Lavin J.L."/>
            <person name="Lee Y.-H."/>
            <person name="Lindquist E."/>
            <person name="Lilly W."/>
            <person name="Lucas S."/>
            <person name="Morin E."/>
            <person name="Murat C."/>
            <person name="Oguiza J.A."/>
            <person name="Park J."/>
            <person name="Pisabarro A.G."/>
            <person name="Riley R."/>
            <person name="Rosling A."/>
            <person name="Salamov A."/>
            <person name="Schmidt O."/>
            <person name="Schmutz J."/>
            <person name="Skrede I."/>
            <person name="Stenlid J."/>
            <person name="Wiebenga A."/>
            <person name="Xie X."/>
            <person name="Kues U."/>
            <person name="Hibbett D.S."/>
            <person name="Hoffmeister D."/>
            <person name="Hogberg N."/>
            <person name="Martin F."/>
            <person name="Grigoriev I.V."/>
            <person name="Watkinson S.C."/>
        </authorList>
    </citation>
    <scope>NUCLEOTIDE SEQUENCE</scope>
    <source>
        <strain evidence="2">S7.9</strain>
    </source>
</reference>
<feature type="region of interest" description="Disordered" evidence="1">
    <location>
        <begin position="227"/>
        <end position="267"/>
    </location>
</feature>
<feature type="compositionally biased region" description="Low complexity" evidence="1">
    <location>
        <begin position="310"/>
        <end position="322"/>
    </location>
</feature>